<dbReference type="GO" id="GO:0006506">
    <property type="term" value="P:GPI anchor biosynthetic process"/>
    <property type="evidence" value="ECO:0007669"/>
    <property type="project" value="UniProtKB-UniPathway"/>
</dbReference>
<reference evidence="12" key="1">
    <citation type="submission" date="2020-05" db="UniProtKB">
        <authorList>
            <consortium name="EnsemblMetazoa"/>
        </authorList>
    </citation>
    <scope>IDENTIFICATION</scope>
    <source>
        <strain evidence="12">BB02</strain>
    </source>
</reference>
<feature type="region of interest" description="Disordered" evidence="10">
    <location>
        <begin position="1"/>
        <end position="26"/>
    </location>
</feature>
<dbReference type="Pfam" id="PF10510">
    <property type="entry name" value="PIG-S"/>
    <property type="match status" value="1"/>
</dbReference>
<evidence type="ECO:0000256" key="4">
    <source>
        <dbReference type="ARBA" id="ARBA00022502"/>
    </source>
</evidence>
<dbReference type="GO" id="GO:0016255">
    <property type="term" value="P:attachment of GPI anchor to protein"/>
    <property type="evidence" value="ECO:0007669"/>
    <property type="project" value="InterPro"/>
</dbReference>
<dbReference type="RefSeq" id="XP_013085898.2">
    <property type="nucleotide sequence ID" value="XM_013230444.2"/>
</dbReference>
<organism evidence="12 13">
    <name type="scientific">Biomphalaria glabrata</name>
    <name type="common">Bloodfluke planorb</name>
    <name type="synonym">Freshwater snail</name>
    <dbReference type="NCBI Taxonomy" id="6526"/>
    <lineage>
        <taxon>Eukaryota</taxon>
        <taxon>Metazoa</taxon>
        <taxon>Spiralia</taxon>
        <taxon>Lophotrochozoa</taxon>
        <taxon>Mollusca</taxon>
        <taxon>Gastropoda</taxon>
        <taxon>Heterobranchia</taxon>
        <taxon>Euthyneura</taxon>
        <taxon>Panpulmonata</taxon>
        <taxon>Hygrophila</taxon>
        <taxon>Lymnaeoidea</taxon>
        <taxon>Planorbidae</taxon>
        <taxon>Biomphalaria</taxon>
    </lineage>
</organism>
<keyword evidence="9" id="KW-0325">Glycoprotein</keyword>
<proteinExistence type="inferred from homology"/>
<evidence type="ECO:0000256" key="3">
    <source>
        <dbReference type="ARBA" id="ARBA00005316"/>
    </source>
</evidence>
<evidence type="ECO:0000256" key="7">
    <source>
        <dbReference type="ARBA" id="ARBA00022989"/>
    </source>
</evidence>
<evidence type="ECO:0000256" key="6">
    <source>
        <dbReference type="ARBA" id="ARBA00022824"/>
    </source>
</evidence>
<keyword evidence="6" id="KW-0256">Endoplasmic reticulum</keyword>
<dbReference type="PANTHER" id="PTHR21072">
    <property type="entry name" value="GPI TRANSAMIDASE COMPONENT PIG-S"/>
    <property type="match status" value="1"/>
</dbReference>
<evidence type="ECO:0000256" key="9">
    <source>
        <dbReference type="ARBA" id="ARBA00023180"/>
    </source>
</evidence>
<comment type="subcellular location">
    <subcellularLocation>
        <location evidence="1">Endoplasmic reticulum membrane</location>
        <topology evidence="1">Multi-pass membrane protein</topology>
    </subcellularLocation>
</comment>
<dbReference type="VEuPathDB" id="VectorBase:BGLB034354"/>
<dbReference type="PANTHER" id="PTHR21072:SF13">
    <property type="entry name" value="GPI TRANSAMIDASE COMPONENT PIG-S"/>
    <property type="match status" value="1"/>
</dbReference>
<evidence type="ECO:0000256" key="11">
    <source>
        <dbReference type="SAM" id="Phobius"/>
    </source>
</evidence>
<sequence>MSMNTGETESKTENQNENSDSEKEKRTAHTAALTLGILCIVVGLPLWWKTTEVYRFSLPYSDIQHLSDKKIEYLIEAEVIWASPVKKDALFLTDLAQHLNRFLGIQQHHASRLSSIFRVSVREGETSELVAIQKVTKLADLENILSSDNLNKYNIVVVKESSIITQPLIAPKNCIFLPYNGADVNGLTAQIAHLLLDVSRNNDVAKSMETAQGLKLQRPDKDTMRSFRYHAGYDLTFTLMVPEPEQMNVDWTIEQGIEDYLSPLVKSLEEYTQISVTSQILYLVSLGGKPKNNDGFYFYSEQDLPHVINPLETKLGSHASNNPGLNFIVCIPARDKSPLHLVDNNGVPIASNAFLSPRWGGIMIYNIDTVNSSSHQSSPVDVDIHRVMEVFVTQLRLLLNIHPQWMTKDLMVLNTGSSELHMWELSGWLRCRCVENLVTATSTLQSLAKLLEEIGNIVINDEIGKEVEAAVAAIEESQLLLKNGKLKEAFLASKAAFNASELAFFHPSLLELLYFPEDQKFAIYIPLFLPISIPVVTSVIQALRWFKQQKKLKSD</sequence>
<dbReference type="EnsemblMetazoa" id="BGLB034354-RA">
    <property type="protein sequence ID" value="BGLB034354-PA"/>
    <property type="gene ID" value="BGLB034354"/>
</dbReference>
<dbReference type="InterPro" id="IPR019540">
    <property type="entry name" value="PtdIno-glycan_biosynth_class_S"/>
</dbReference>
<protein>
    <recommendedName>
        <fullName evidence="14">GPI transamidase component PIG-S</fullName>
    </recommendedName>
</protein>
<comment type="pathway">
    <text evidence="2">Glycolipid biosynthesis; glycosylphosphatidylinositol-anchor biosynthesis.</text>
</comment>
<evidence type="ECO:0000256" key="2">
    <source>
        <dbReference type="ARBA" id="ARBA00004687"/>
    </source>
</evidence>
<evidence type="ECO:0008006" key="14">
    <source>
        <dbReference type="Google" id="ProtNLM"/>
    </source>
</evidence>
<dbReference type="AlphaFoldDB" id="A0A2C9LS43"/>
<feature type="compositionally biased region" description="Basic and acidic residues" evidence="10">
    <location>
        <begin position="8"/>
        <end position="26"/>
    </location>
</feature>
<evidence type="ECO:0000256" key="1">
    <source>
        <dbReference type="ARBA" id="ARBA00004477"/>
    </source>
</evidence>
<keyword evidence="8 11" id="KW-0472">Membrane</keyword>
<evidence type="ECO:0000256" key="10">
    <source>
        <dbReference type="SAM" id="MobiDB-lite"/>
    </source>
</evidence>
<evidence type="ECO:0000256" key="8">
    <source>
        <dbReference type="ARBA" id="ARBA00023136"/>
    </source>
</evidence>
<accession>A0A2C9LS43</accession>
<evidence type="ECO:0000313" key="13">
    <source>
        <dbReference type="Proteomes" id="UP000076420"/>
    </source>
</evidence>
<feature type="transmembrane region" description="Helical" evidence="11">
    <location>
        <begin position="521"/>
        <end position="543"/>
    </location>
</feature>
<dbReference type="VEuPathDB" id="VectorBase:BGLAX_044759"/>
<dbReference type="UniPathway" id="UPA00196"/>
<name>A0A2C9LS43_BIOGL</name>
<feature type="transmembrane region" description="Helical" evidence="11">
    <location>
        <begin position="28"/>
        <end position="48"/>
    </location>
</feature>
<keyword evidence="5 11" id="KW-0812">Transmembrane</keyword>
<dbReference type="STRING" id="6526.A0A2C9LS43"/>
<evidence type="ECO:0000313" key="12">
    <source>
        <dbReference type="EnsemblMetazoa" id="BGLB034354-PA"/>
    </source>
</evidence>
<gene>
    <name evidence="12" type="primary">106070517</name>
</gene>
<dbReference type="Proteomes" id="UP000076420">
    <property type="component" value="Unassembled WGS sequence"/>
</dbReference>
<comment type="similarity">
    <text evidence="3">Belongs to the PIGS family.</text>
</comment>
<keyword evidence="4" id="KW-0337">GPI-anchor biosynthesis</keyword>
<keyword evidence="7 11" id="KW-1133">Transmembrane helix</keyword>
<dbReference type="OrthoDB" id="28748at2759"/>
<dbReference type="GO" id="GO:0042765">
    <property type="term" value="C:GPI-anchor transamidase complex"/>
    <property type="evidence" value="ECO:0007669"/>
    <property type="project" value="InterPro"/>
</dbReference>
<dbReference type="KEGG" id="bgt:106070517"/>
<evidence type="ECO:0000256" key="5">
    <source>
        <dbReference type="ARBA" id="ARBA00022692"/>
    </source>
</evidence>